<comment type="caution">
    <text evidence="2">The sequence shown here is derived from an EMBL/GenBank/DDBJ whole genome shotgun (WGS) entry which is preliminary data.</text>
</comment>
<dbReference type="InterPro" id="IPR052354">
    <property type="entry name" value="Cell_Wall_Dynamics_Protein"/>
</dbReference>
<dbReference type="EMBL" id="JAPFPW010000015">
    <property type="protein sequence ID" value="MCW7754738.1"/>
    <property type="molecule type" value="Genomic_DNA"/>
</dbReference>
<dbReference type="PANTHER" id="PTHR34408">
    <property type="entry name" value="FAMILY PROTEIN, PUTATIVE-RELATED"/>
    <property type="match status" value="1"/>
</dbReference>
<evidence type="ECO:0000313" key="2">
    <source>
        <dbReference type="EMBL" id="MCW7754738.1"/>
    </source>
</evidence>
<dbReference type="PROSITE" id="PS51781">
    <property type="entry name" value="SH3B"/>
    <property type="match status" value="1"/>
</dbReference>
<accession>A0ABT3NB94</accession>
<sequence length="156" mass="17689">MAQEAKRREKNLYQFAGLVALCFWMVMTSMVCAAERLTVERPTVNVRSGPGTQHSVLWQAEANYPLEVLEKRDGWVRFRDFEGYEGWVSANLTGTTPSVVVKNSKANVRSGPGTSHSIVFTVEKGVPFRVLGRQGEWVRIRHADGDEGWIHRNLVW</sequence>
<dbReference type="RefSeq" id="WP_265425651.1">
    <property type="nucleotide sequence ID" value="NZ_JAPFPW010000015.1"/>
</dbReference>
<proteinExistence type="predicted"/>
<dbReference type="Pfam" id="PF06347">
    <property type="entry name" value="SH3_4"/>
    <property type="match status" value="2"/>
</dbReference>
<protein>
    <submittedName>
        <fullName evidence="2">SH3 domain-containing protein</fullName>
    </submittedName>
</protein>
<dbReference type="PANTHER" id="PTHR34408:SF1">
    <property type="entry name" value="GLYCOSYL HYDROLASE FAMILY 19 DOMAIN-CONTAINING PROTEIN HI_1415"/>
    <property type="match status" value="1"/>
</dbReference>
<organism evidence="2 3">
    <name type="scientific">Desulfobotulus pelophilus</name>
    <dbReference type="NCBI Taxonomy" id="2823377"/>
    <lineage>
        <taxon>Bacteria</taxon>
        <taxon>Pseudomonadati</taxon>
        <taxon>Thermodesulfobacteriota</taxon>
        <taxon>Desulfobacteria</taxon>
        <taxon>Desulfobacterales</taxon>
        <taxon>Desulfobacteraceae</taxon>
        <taxon>Desulfobotulus</taxon>
    </lineage>
</organism>
<dbReference type="Gene3D" id="2.30.30.40">
    <property type="entry name" value="SH3 Domains"/>
    <property type="match status" value="2"/>
</dbReference>
<reference evidence="2 3" key="1">
    <citation type="submission" date="2022-11" db="EMBL/GenBank/DDBJ databases">
        <title>Desulfobotulus tamanensis H1 sp. nov. - anaerobic, alkaliphilic, sulphate reducing bacterium isolated from terrestrial mud volcano.</title>
        <authorList>
            <person name="Frolova A."/>
            <person name="Merkel A.Y."/>
            <person name="Slobodkin A.I."/>
        </authorList>
    </citation>
    <scope>NUCLEOTIDE SEQUENCE [LARGE SCALE GENOMIC DNA]</scope>
    <source>
        <strain evidence="2 3">H1</strain>
    </source>
</reference>
<dbReference type="InterPro" id="IPR003646">
    <property type="entry name" value="SH3-like_bac-type"/>
</dbReference>
<keyword evidence="3" id="KW-1185">Reference proteome</keyword>
<feature type="domain" description="SH3b" evidence="1">
    <location>
        <begin position="94"/>
        <end position="156"/>
    </location>
</feature>
<dbReference type="InterPro" id="IPR010466">
    <property type="entry name" value="DUF1058"/>
</dbReference>
<gene>
    <name evidence="2" type="ORF">OOT00_12175</name>
</gene>
<name>A0ABT3NB94_9BACT</name>
<dbReference type="Proteomes" id="UP001209681">
    <property type="component" value="Unassembled WGS sequence"/>
</dbReference>
<evidence type="ECO:0000259" key="1">
    <source>
        <dbReference type="PROSITE" id="PS51781"/>
    </source>
</evidence>
<dbReference type="SMART" id="SM00287">
    <property type="entry name" value="SH3b"/>
    <property type="match status" value="2"/>
</dbReference>
<evidence type="ECO:0000313" key="3">
    <source>
        <dbReference type="Proteomes" id="UP001209681"/>
    </source>
</evidence>